<evidence type="ECO:0000256" key="3">
    <source>
        <dbReference type="ARBA" id="ARBA00022603"/>
    </source>
</evidence>
<dbReference type="NCBIfam" id="TIGR00027">
    <property type="entry name" value="mthyl_TIGR00027"/>
    <property type="match status" value="1"/>
</dbReference>
<dbReference type="InterPro" id="IPR007213">
    <property type="entry name" value="Ppm1/Ppm2/Tcmp"/>
</dbReference>
<evidence type="ECO:0000256" key="6">
    <source>
        <dbReference type="RuleBase" id="RU362030"/>
    </source>
</evidence>
<dbReference type="SUPFAM" id="SSF53335">
    <property type="entry name" value="S-adenosyl-L-methionine-dependent methyltransferases"/>
    <property type="match status" value="1"/>
</dbReference>
<evidence type="ECO:0000313" key="8">
    <source>
        <dbReference type="Proteomes" id="UP000198318"/>
    </source>
</evidence>
<dbReference type="AlphaFoldDB" id="A0A239FH51"/>
<comment type="function">
    <text evidence="1 6">Exhibits S-adenosyl-L-methionine-dependent methyltransferase activity.</text>
</comment>
<evidence type="ECO:0000256" key="4">
    <source>
        <dbReference type="ARBA" id="ARBA00022679"/>
    </source>
</evidence>
<dbReference type="InterPro" id="IPR029063">
    <property type="entry name" value="SAM-dependent_MTases_sf"/>
</dbReference>
<dbReference type="EC" id="2.1.1.-" evidence="6"/>
<organism evidence="7 8">
    <name type="scientific">Actinomadura meyerae</name>
    <dbReference type="NCBI Taxonomy" id="240840"/>
    <lineage>
        <taxon>Bacteria</taxon>
        <taxon>Bacillati</taxon>
        <taxon>Actinomycetota</taxon>
        <taxon>Actinomycetes</taxon>
        <taxon>Streptosporangiales</taxon>
        <taxon>Thermomonosporaceae</taxon>
        <taxon>Actinomadura</taxon>
    </lineage>
</organism>
<dbReference type="Gene3D" id="3.40.50.150">
    <property type="entry name" value="Vaccinia Virus protein VP39"/>
    <property type="match status" value="1"/>
</dbReference>
<keyword evidence="5 6" id="KW-0949">S-adenosyl-L-methionine</keyword>
<dbReference type="EMBL" id="FZOR01000006">
    <property type="protein sequence ID" value="SNS56360.1"/>
    <property type="molecule type" value="Genomic_DNA"/>
</dbReference>
<reference evidence="7 8" key="1">
    <citation type="submission" date="2017-06" db="EMBL/GenBank/DDBJ databases">
        <authorList>
            <person name="Kim H.J."/>
            <person name="Triplett B.A."/>
        </authorList>
    </citation>
    <scope>NUCLEOTIDE SEQUENCE [LARGE SCALE GENOMIC DNA]</scope>
    <source>
        <strain evidence="7 8">DSM 44715</strain>
    </source>
</reference>
<keyword evidence="8" id="KW-1185">Reference proteome</keyword>
<dbReference type="Pfam" id="PF04072">
    <property type="entry name" value="LCM"/>
    <property type="match status" value="1"/>
</dbReference>
<keyword evidence="3 6" id="KW-0489">Methyltransferase</keyword>
<accession>A0A239FH51</accession>
<protein>
    <recommendedName>
        <fullName evidence="6">S-adenosyl-L-methionine-dependent methyltransferase</fullName>
        <ecNumber evidence="6">2.1.1.-</ecNumber>
    </recommendedName>
</protein>
<evidence type="ECO:0000256" key="5">
    <source>
        <dbReference type="ARBA" id="ARBA00022691"/>
    </source>
</evidence>
<dbReference type="PANTHER" id="PTHR43619">
    <property type="entry name" value="S-ADENOSYL-L-METHIONINE-DEPENDENT METHYLTRANSFERASE YKTD-RELATED"/>
    <property type="match status" value="1"/>
</dbReference>
<keyword evidence="4 7" id="KW-0808">Transferase</keyword>
<gene>
    <name evidence="7" type="ORF">SAMN05443665_100617</name>
</gene>
<dbReference type="InterPro" id="IPR011610">
    <property type="entry name" value="SAM_mthyl_Trfase_ML2640-like"/>
</dbReference>
<dbReference type="RefSeq" id="WP_089325373.1">
    <property type="nucleotide sequence ID" value="NZ_FZOR01000006.1"/>
</dbReference>
<evidence type="ECO:0000256" key="1">
    <source>
        <dbReference type="ARBA" id="ARBA00003907"/>
    </source>
</evidence>
<comment type="similarity">
    <text evidence="2 6">Belongs to the UPF0677 family.</text>
</comment>
<dbReference type="OrthoDB" id="9806164at2"/>
<dbReference type="GO" id="GO:0032259">
    <property type="term" value="P:methylation"/>
    <property type="evidence" value="ECO:0007669"/>
    <property type="project" value="UniProtKB-KW"/>
</dbReference>
<proteinExistence type="inferred from homology"/>
<evidence type="ECO:0000313" key="7">
    <source>
        <dbReference type="EMBL" id="SNS56360.1"/>
    </source>
</evidence>
<name>A0A239FH51_9ACTN</name>
<sequence>MEGVSATARWTAAARAVETRRADALFTDALAEALAGPEGFARWERYDNPGTTEFLAIRTRWLDEVIARSAPAQVVLVAAGLDTRSVRLHWPSGTVLYELDQAALMEWKEKRLAELEAVHRCDRRGIGTDLTGPWDGDLRAAGWDASAPTLWVAEGLLFYLTEGDARTLLERLASLSAPGSVLAGDLIAHQSMISEFTREGLARLRADGCPWLWGTDRPEEFLSSCGWTPEQVRLPGEDGASYGRWPWPPLPRDTLGFPMNYLFTATV</sequence>
<evidence type="ECO:0000256" key="2">
    <source>
        <dbReference type="ARBA" id="ARBA00008138"/>
    </source>
</evidence>
<dbReference type="PANTHER" id="PTHR43619:SF2">
    <property type="entry name" value="S-ADENOSYL-L-METHIONINE-DEPENDENT METHYLTRANSFERASES SUPERFAMILY PROTEIN"/>
    <property type="match status" value="1"/>
</dbReference>
<dbReference type="Proteomes" id="UP000198318">
    <property type="component" value="Unassembled WGS sequence"/>
</dbReference>
<dbReference type="GO" id="GO:0008168">
    <property type="term" value="F:methyltransferase activity"/>
    <property type="evidence" value="ECO:0007669"/>
    <property type="project" value="UniProtKB-UniRule"/>
</dbReference>